<protein>
    <submittedName>
        <fullName evidence="6">Putative membrane protein YgcG</fullName>
    </submittedName>
</protein>
<accession>A0A7W9AQ60</accession>
<gene>
    <name evidence="6" type="ORF">FHR19_001696</name>
</gene>
<dbReference type="RefSeq" id="WP_184026903.1">
    <property type="nucleotide sequence ID" value="NZ_JACIJJ010000002.1"/>
</dbReference>
<dbReference type="AlphaFoldDB" id="A0A7W9AQ60"/>
<keyword evidence="3" id="KW-0998">Cell outer membrane</keyword>
<evidence type="ECO:0000313" key="7">
    <source>
        <dbReference type="Proteomes" id="UP000557739"/>
    </source>
</evidence>
<feature type="compositionally biased region" description="Basic and acidic residues" evidence="4">
    <location>
        <begin position="700"/>
        <end position="725"/>
    </location>
</feature>
<dbReference type="PANTHER" id="PTHR47234">
    <property type="match status" value="1"/>
</dbReference>
<evidence type="ECO:0000313" key="6">
    <source>
        <dbReference type="EMBL" id="MBB5698351.1"/>
    </source>
</evidence>
<dbReference type="Gene3D" id="2.40.170.20">
    <property type="entry name" value="TonB-dependent receptor, beta-barrel domain"/>
    <property type="match status" value="2"/>
</dbReference>
<dbReference type="PANTHER" id="PTHR47234:SF1">
    <property type="entry name" value="TONB-DEPENDENT RECEPTOR"/>
    <property type="match status" value="1"/>
</dbReference>
<reference evidence="6 7" key="1">
    <citation type="submission" date="2020-08" db="EMBL/GenBank/DDBJ databases">
        <title>Genomic Encyclopedia of Type Strains, Phase IV (KMG-IV): sequencing the most valuable type-strain genomes for metagenomic binning, comparative biology and taxonomic classification.</title>
        <authorList>
            <person name="Goeker M."/>
        </authorList>
    </citation>
    <scope>NUCLEOTIDE SEQUENCE [LARGE SCALE GENOMIC DNA]</scope>
    <source>
        <strain evidence="6 7">DSM 27244</strain>
    </source>
</reference>
<dbReference type="Proteomes" id="UP000557739">
    <property type="component" value="Unassembled WGS sequence"/>
</dbReference>
<comment type="subcellular location">
    <subcellularLocation>
        <location evidence="1">Cell outer membrane</location>
    </subcellularLocation>
</comment>
<evidence type="ECO:0000256" key="4">
    <source>
        <dbReference type="SAM" id="MobiDB-lite"/>
    </source>
</evidence>
<keyword evidence="2" id="KW-0472">Membrane</keyword>
<dbReference type="Gene3D" id="2.170.130.10">
    <property type="entry name" value="TonB-dependent receptor, plug domain"/>
    <property type="match status" value="1"/>
</dbReference>
<evidence type="ECO:0000256" key="5">
    <source>
        <dbReference type="SAM" id="SignalP"/>
    </source>
</evidence>
<proteinExistence type="predicted"/>
<feature type="region of interest" description="Disordered" evidence="4">
    <location>
        <begin position="23"/>
        <end position="58"/>
    </location>
</feature>
<keyword evidence="7" id="KW-1185">Reference proteome</keyword>
<comment type="caution">
    <text evidence="6">The sequence shown here is derived from an EMBL/GenBank/DDBJ whole genome shotgun (WGS) entry which is preliminary data.</text>
</comment>
<feature type="region of interest" description="Disordered" evidence="4">
    <location>
        <begin position="700"/>
        <end position="748"/>
    </location>
</feature>
<feature type="compositionally biased region" description="Gly residues" evidence="4">
    <location>
        <begin position="726"/>
        <end position="748"/>
    </location>
</feature>
<dbReference type="InterPro" id="IPR036942">
    <property type="entry name" value="Beta-barrel_TonB_sf"/>
</dbReference>
<dbReference type="SUPFAM" id="SSF56935">
    <property type="entry name" value="Porins"/>
    <property type="match status" value="1"/>
</dbReference>
<feature type="chain" id="PRO_5030686719" evidence="5">
    <location>
        <begin position="20"/>
        <end position="908"/>
    </location>
</feature>
<feature type="signal peptide" evidence="5">
    <location>
        <begin position="1"/>
        <end position="19"/>
    </location>
</feature>
<name>A0A7W9AQ60_9SPHN</name>
<evidence type="ECO:0000256" key="3">
    <source>
        <dbReference type="ARBA" id="ARBA00023237"/>
    </source>
</evidence>
<dbReference type="GO" id="GO:0009279">
    <property type="term" value="C:cell outer membrane"/>
    <property type="evidence" value="ECO:0007669"/>
    <property type="project" value="UniProtKB-SubCell"/>
</dbReference>
<sequence>MRILALPLIAFAAPALAQAQSAGTPADASADEAEAADTGEIVVTGQRPRGSVRGDITPEQTLTPADVRAYGVNSIAELLTELAPQTGSGRGRGGEAPVVLLEGRRISSLREIRDIPTEAIARVEILPEEVALKYGYPADSRVVNIVLRRRFRAITAEVEGGGPTAGGSAQGGADVNYLRIRRDGRLNVKLGVSGESALTEAERNLAPNPSGLPTSLAGNILGIRPGGEVDPALSALAGQLVTAAPVPSANPTLADFAAGANQPGTTDLAPFRTLRPRTRAVDGNAVYSRTILGDVAATANLGFNLSDSQALVGLPVVDVMLPGASPFSPFDSDVRVLRYDGALGALTRETRARGADAGFSANGEAGKWRWTLTGAYSYSASDTETERRLDLGAYQAGITAGTLNPFAPLPSLALAAPDTARSVSNTADLNGIANGDLFKLPAGDVAATLRVGIGSRDLDSHAQRLAGATASDITRRSANAQVNLDLPIASRRRDVLGALGDLTLNVNGAVEQLSDFGTLTTLGYGANWSPTPRLRLIASRTHEEGAPTPQQLGAPFLLTPNVRTFDYVLGTTVDVTAIEGGNPGLRSDRRDALKLGASYRPVAALDLDLRADYTANTIDGAIASFPAATAAIQAAFPDRFVRGDGGRLVQIDTRPINFARTERSQFRWGFNLSLPVTGTLQRRIRAAREAGEDSRAILREAFGDRAGQRRPRPEGEGPRPERGEGARGGGEGGARRFGGGGGRGGGGGGFGGGGRFQFAMFHTVRLEDRVLIRDGLPELDLLGGDAIGGRGGQPRHQVEVRSGFTKDGLGLRVNADWQSPTRVNGVTAADDLRFGSLFTLNLRAFADLGQVARRTEWLRGARVSLRLDNLLDQRVRVTDGTGETPPGLQPALLDPIGRSVRLELRKIF</sequence>
<dbReference type="EMBL" id="JACIJJ010000002">
    <property type="protein sequence ID" value="MBB5698351.1"/>
    <property type="molecule type" value="Genomic_DNA"/>
</dbReference>
<evidence type="ECO:0000256" key="1">
    <source>
        <dbReference type="ARBA" id="ARBA00004442"/>
    </source>
</evidence>
<evidence type="ECO:0000256" key="2">
    <source>
        <dbReference type="ARBA" id="ARBA00023136"/>
    </source>
</evidence>
<dbReference type="InterPro" id="IPR037066">
    <property type="entry name" value="Plug_dom_sf"/>
</dbReference>
<keyword evidence="5" id="KW-0732">Signal</keyword>
<organism evidence="6 7">
    <name type="scientific">Sphingomonas yantingensis</name>
    <dbReference type="NCBI Taxonomy" id="1241761"/>
    <lineage>
        <taxon>Bacteria</taxon>
        <taxon>Pseudomonadati</taxon>
        <taxon>Pseudomonadota</taxon>
        <taxon>Alphaproteobacteria</taxon>
        <taxon>Sphingomonadales</taxon>
        <taxon>Sphingomonadaceae</taxon>
        <taxon>Sphingomonas</taxon>
    </lineage>
</organism>